<dbReference type="PANTHER" id="PTHR12526">
    <property type="entry name" value="GLYCOSYLTRANSFERASE"/>
    <property type="match status" value="1"/>
</dbReference>
<organism evidence="2 3">
    <name type="scientific">Methanococcoides cohabitans</name>
    <dbReference type="NCBI Taxonomy" id="3136559"/>
    <lineage>
        <taxon>Archaea</taxon>
        <taxon>Methanobacteriati</taxon>
        <taxon>Methanobacteriota</taxon>
        <taxon>Stenosarchaea group</taxon>
        <taxon>Methanomicrobia</taxon>
        <taxon>Methanosarcinales</taxon>
        <taxon>Methanosarcinaceae</taxon>
        <taxon>Methanococcoides</taxon>
    </lineage>
</organism>
<comment type="caution">
    <text evidence="2">The sequence shown here is derived from an EMBL/GenBank/DDBJ whole genome shotgun (WGS) entry which is preliminary data.</text>
</comment>
<evidence type="ECO:0000259" key="1">
    <source>
        <dbReference type="Pfam" id="PF13439"/>
    </source>
</evidence>
<dbReference type="Pfam" id="PF13439">
    <property type="entry name" value="Glyco_transf_4"/>
    <property type="match status" value="1"/>
</dbReference>
<gene>
    <name evidence="2" type="ORF">WOA13_02950</name>
</gene>
<dbReference type="SUPFAM" id="SSF53756">
    <property type="entry name" value="UDP-Glycosyltransferase/glycogen phosphorylase"/>
    <property type="match status" value="1"/>
</dbReference>
<reference evidence="2 3" key="1">
    <citation type="submission" date="2024-04" db="EMBL/GenBank/DDBJ databases">
        <title>Methanococcoides sp. LMO-2.</title>
        <authorList>
            <person name="Liang L."/>
        </authorList>
    </citation>
    <scope>NUCLEOTIDE SEQUENCE [LARGE SCALE GENOMIC DNA]</scope>
    <source>
        <strain evidence="2 3">LMO-2</strain>
    </source>
</reference>
<name>A0ABU9KQZ1_9EURY</name>
<dbReference type="EC" id="2.4.-.-" evidence="2"/>
<sequence>MGKKLNIGMFSWESLHSVKVGGIAPHVSELGEALAEMGHSVHIFTRNSGLETHEMVNGVHYHRVDHSLDGGIVHQMDSMCDAMYSRFLDVTKEYGDFDVLHVHDWHPFNVVSRIKYEFGIPFLMTYHSTEWGRNGNVHGNWWEAEEISHREWKAGYESTRVISTSQQLTDEIKFLYQIPHDKISIIPNGIFHGKMKKDVDPGEVKKRLGIHPLAPVVLFIGRMSYQKGPDMLVEAVPEVKSHRWDTQFVFIGEGEMRPHCEHIASSGKCTECCHFLGYVDDERAKDWLNACDIMCIPSRNEPFGIVVLEGWDAERTIVATDAVQIIDNFVDGILVYKNPESIAWGIKYALDDLSNGSMREAGKELIDTKYNWHKIAEQTSEAYLDVLGE</sequence>
<evidence type="ECO:0000313" key="2">
    <source>
        <dbReference type="EMBL" id="MEL4304800.1"/>
    </source>
</evidence>
<dbReference type="Gene3D" id="3.40.50.2000">
    <property type="entry name" value="Glycogen Phosphorylase B"/>
    <property type="match status" value="2"/>
</dbReference>
<dbReference type="CDD" id="cd03801">
    <property type="entry name" value="GT4_PimA-like"/>
    <property type="match status" value="1"/>
</dbReference>
<dbReference type="RefSeq" id="WP_342126500.1">
    <property type="nucleotide sequence ID" value="NZ_JBCAUS010000002.1"/>
</dbReference>
<dbReference type="PANTHER" id="PTHR12526:SF625">
    <property type="entry name" value="PHOSPHATIDYLINOSITOL GLYCAN-CLASS A"/>
    <property type="match status" value="1"/>
</dbReference>
<dbReference type="Proteomes" id="UP001396646">
    <property type="component" value="Unassembled WGS sequence"/>
</dbReference>
<keyword evidence="2" id="KW-0328">Glycosyltransferase</keyword>
<keyword evidence="2" id="KW-0808">Transferase</keyword>
<dbReference type="GO" id="GO:0016757">
    <property type="term" value="F:glycosyltransferase activity"/>
    <property type="evidence" value="ECO:0007669"/>
    <property type="project" value="UniProtKB-KW"/>
</dbReference>
<dbReference type="InterPro" id="IPR028098">
    <property type="entry name" value="Glyco_trans_4-like_N"/>
</dbReference>
<proteinExistence type="predicted"/>
<feature type="domain" description="Glycosyltransferase subfamily 4-like N-terminal" evidence="1">
    <location>
        <begin position="20"/>
        <end position="190"/>
    </location>
</feature>
<keyword evidence="3" id="KW-1185">Reference proteome</keyword>
<protein>
    <submittedName>
        <fullName evidence="2">Glycosyltransferase family 4 protein</fullName>
        <ecNumber evidence="2">2.4.-.-</ecNumber>
    </submittedName>
</protein>
<accession>A0ABU9KQZ1</accession>
<dbReference type="EMBL" id="JBCAUS010000002">
    <property type="protein sequence ID" value="MEL4304800.1"/>
    <property type="molecule type" value="Genomic_DNA"/>
</dbReference>
<dbReference type="Pfam" id="PF13692">
    <property type="entry name" value="Glyco_trans_1_4"/>
    <property type="match status" value="1"/>
</dbReference>
<evidence type="ECO:0000313" key="3">
    <source>
        <dbReference type="Proteomes" id="UP001396646"/>
    </source>
</evidence>